<dbReference type="EMBL" id="VSRL01000247">
    <property type="protein sequence ID" value="NKE62409.1"/>
    <property type="molecule type" value="Genomic_DNA"/>
</dbReference>
<sequence length="102" mass="11231">MQAQGKEQYEKAWNDVKDLVVTAAPQATNVDTVTIGVEYTVESRGRLRETRQLHLITDGGRVLVDSDQVLTSERVNGKNGDKKDSDGEKDDKKRGEEGKGGN</sequence>
<feature type="compositionally biased region" description="Basic and acidic residues" evidence="1">
    <location>
        <begin position="75"/>
        <end position="102"/>
    </location>
</feature>
<organism evidence="2 3">
    <name type="scientific">Lentzea indica</name>
    <dbReference type="NCBI Taxonomy" id="2604800"/>
    <lineage>
        <taxon>Bacteria</taxon>
        <taxon>Bacillati</taxon>
        <taxon>Actinomycetota</taxon>
        <taxon>Actinomycetes</taxon>
        <taxon>Pseudonocardiales</taxon>
        <taxon>Pseudonocardiaceae</taxon>
        <taxon>Lentzea</taxon>
    </lineage>
</organism>
<gene>
    <name evidence="2" type="ORF">FXN61_39015</name>
</gene>
<proteinExistence type="predicted"/>
<evidence type="ECO:0000256" key="1">
    <source>
        <dbReference type="SAM" id="MobiDB-lite"/>
    </source>
</evidence>
<dbReference type="RefSeq" id="WP_167979042.1">
    <property type="nucleotide sequence ID" value="NZ_VSRL01000247.1"/>
</dbReference>
<evidence type="ECO:0000313" key="2">
    <source>
        <dbReference type="EMBL" id="NKE62409.1"/>
    </source>
</evidence>
<reference evidence="2 3" key="1">
    <citation type="submission" date="2019-08" db="EMBL/GenBank/DDBJ databases">
        <title>Lentzea from Indian Himalayas.</title>
        <authorList>
            <person name="Mandal S."/>
            <person name="Mallick Gupta A."/>
            <person name="Maiti P.K."/>
            <person name="Sarkar J."/>
            <person name="Mandal S."/>
        </authorList>
    </citation>
    <scope>NUCLEOTIDE SEQUENCE [LARGE SCALE GENOMIC DNA]</scope>
    <source>
        <strain evidence="2 3">PSKA42</strain>
    </source>
</reference>
<feature type="region of interest" description="Disordered" evidence="1">
    <location>
        <begin position="67"/>
        <end position="102"/>
    </location>
</feature>
<evidence type="ECO:0000313" key="3">
    <source>
        <dbReference type="Proteomes" id="UP001515943"/>
    </source>
</evidence>
<name>A0ABX1FTN9_9PSEU</name>
<accession>A0ABX1FTN9</accession>
<dbReference type="Proteomes" id="UP001515943">
    <property type="component" value="Unassembled WGS sequence"/>
</dbReference>
<keyword evidence="3" id="KW-1185">Reference proteome</keyword>
<protein>
    <submittedName>
        <fullName evidence="2">Uncharacterized protein</fullName>
    </submittedName>
</protein>
<comment type="caution">
    <text evidence="2">The sequence shown here is derived from an EMBL/GenBank/DDBJ whole genome shotgun (WGS) entry which is preliminary data.</text>
</comment>